<evidence type="ECO:0000256" key="1">
    <source>
        <dbReference type="ARBA" id="ARBA00006284"/>
    </source>
</evidence>
<sequence length="384" mass="40204">MRFLIAPDSFKNCLSAEEVCDAIAKGILKAAPNSEIIKVPMADGGEGTTSVIAKALGADIIHCTVTGPLPKKVTAFYALDHSTAIIEVAQACGITYTTAKNRNPFLANSYGVGELINDALDHGAKHFIIGLGGSATNDGGFGMAQALGVRFYDQNNTLLKPAVTALAALARIDTSKLNPKLAQADFKLACDVTSPLTGHKGASFVFGPQKGAQPDDLPKLDALLKHYGTLVAPELMSCPGAGAAGGLGFAMMAFLKAKRTSGAVLVADTVSLFQKAQKCDVVFTGEGSTDFQTAFGKTPMVTVQIAKKASPNCLAIGLSGHLGDDLTLLYEKGFDAFFSIVNGPQTLDEALLKGADNLTQTAENITRLILSQQSKYFKKGQNQV</sequence>
<keyword evidence="3 4" id="KW-0418">Kinase</keyword>
<dbReference type="InterPro" id="IPR018197">
    <property type="entry name" value="Glycerate_kinase_RE-like"/>
</dbReference>
<accession>A0ABY1ACS0</accession>
<dbReference type="InterPro" id="IPR018193">
    <property type="entry name" value="Glyc_kinase_flavodox-like_fold"/>
</dbReference>
<dbReference type="PANTHER" id="PTHR21599:SF0">
    <property type="entry name" value="GLYCERATE KINASE"/>
    <property type="match status" value="1"/>
</dbReference>
<evidence type="ECO:0000256" key="4">
    <source>
        <dbReference type="PIRNR" id="PIRNR006078"/>
    </source>
</evidence>
<comment type="similarity">
    <text evidence="1 4">Belongs to the glycerate kinase type-1 family.</text>
</comment>
<evidence type="ECO:0000256" key="2">
    <source>
        <dbReference type="ARBA" id="ARBA00022679"/>
    </source>
</evidence>
<dbReference type="PANTHER" id="PTHR21599">
    <property type="entry name" value="GLYCERATE KINASE"/>
    <property type="match status" value="1"/>
</dbReference>
<dbReference type="GO" id="GO:0016301">
    <property type="term" value="F:kinase activity"/>
    <property type="evidence" value="ECO:0007669"/>
    <property type="project" value="UniProtKB-KW"/>
</dbReference>
<dbReference type="EMBL" id="FOCC01000010">
    <property type="protein sequence ID" value="SEM84335.1"/>
    <property type="molecule type" value="Genomic_DNA"/>
</dbReference>
<reference evidence="5 6" key="1">
    <citation type="submission" date="2016-10" db="EMBL/GenBank/DDBJ databases">
        <authorList>
            <person name="Varghese N."/>
            <person name="Submissions S."/>
        </authorList>
    </citation>
    <scope>NUCLEOTIDE SEQUENCE [LARGE SCALE GENOMIC DNA]</scope>
    <source>
        <strain evidence="5 6">WC1T17</strain>
    </source>
</reference>
<dbReference type="Pfam" id="PF02595">
    <property type="entry name" value="Gly_kinase"/>
    <property type="match status" value="1"/>
</dbReference>
<dbReference type="SUPFAM" id="SSF110738">
    <property type="entry name" value="Glycerate kinase I"/>
    <property type="match status" value="1"/>
</dbReference>
<evidence type="ECO:0000256" key="3">
    <source>
        <dbReference type="ARBA" id="ARBA00022777"/>
    </source>
</evidence>
<gene>
    <name evidence="5" type="ORF">SAMN05216431_11046</name>
</gene>
<dbReference type="Gene3D" id="3.40.50.10350">
    <property type="entry name" value="Glycerate kinase, domain 1"/>
    <property type="match status" value="1"/>
</dbReference>
<name>A0ABY1ACS0_9LACO</name>
<dbReference type="NCBIfam" id="TIGR00045">
    <property type="entry name" value="glycerate kinase"/>
    <property type="match status" value="1"/>
</dbReference>
<dbReference type="PIRSF" id="PIRSF006078">
    <property type="entry name" value="GlxK"/>
    <property type="match status" value="1"/>
</dbReference>
<evidence type="ECO:0000313" key="6">
    <source>
        <dbReference type="Proteomes" id="UP000182089"/>
    </source>
</evidence>
<dbReference type="Gene3D" id="3.90.1510.10">
    <property type="entry name" value="Glycerate kinase, domain 2"/>
    <property type="match status" value="1"/>
</dbReference>
<comment type="caution">
    <text evidence="5">The sequence shown here is derived from an EMBL/GenBank/DDBJ whole genome shotgun (WGS) entry which is preliminary data.</text>
</comment>
<evidence type="ECO:0000313" key="5">
    <source>
        <dbReference type="EMBL" id="SEM84335.1"/>
    </source>
</evidence>
<keyword evidence="2 4" id="KW-0808">Transferase</keyword>
<dbReference type="Proteomes" id="UP000182089">
    <property type="component" value="Unassembled WGS sequence"/>
</dbReference>
<proteinExistence type="inferred from homology"/>
<protein>
    <submittedName>
        <fullName evidence="5">Glycerate kinase</fullName>
    </submittedName>
</protein>
<dbReference type="InterPro" id="IPR036129">
    <property type="entry name" value="Glycerate_kinase_sf"/>
</dbReference>
<organism evidence="5 6">
    <name type="scientific">Ligilactobacillus ruminis</name>
    <dbReference type="NCBI Taxonomy" id="1623"/>
    <lineage>
        <taxon>Bacteria</taxon>
        <taxon>Bacillati</taxon>
        <taxon>Bacillota</taxon>
        <taxon>Bacilli</taxon>
        <taxon>Lactobacillales</taxon>
        <taxon>Lactobacillaceae</taxon>
        <taxon>Ligilactobacillus</taxon>
    </lineage>
</organism>
<dbReference type="InterPro" id="IPR004381">
    <property type="entry name" value="Glycerate_kinase"/>
</dbReference>